<evidence type="ECO:0000313" key="1">
    <source>
        <dbReference type="EMBL" id="KAG7461427.1"/>
    </source>
</evidence>
<organism evidence="1 2">
    <name type="scientific">Solea senegalensis</name>
    <name type="common">Senegalese sole</name>
    <dbReference type="NCBI Taxonomy" id="28829"/>
    <lineage>
        <taxon>Eukaryota</taxon>
        <taxon>Metazoa</taxon>
        <taxon>Chordata</taxon>
        <taxon>Craniata</taxon>
        <taxon>Vertebrata</taxon>
        <taxon>Euteleostomi</taxon>
        <taxon>Actinopterygii</taxon>
        <taxon>Neopterygii</taxon>
        <taxon>Teleostei</taxon>
        <taxon>Neoteleostei</taxon>
        <taxon>Acanthomorphata</taxon>
        <taxon>Carangaria</taxon>
        <taxon>Pleuronectiformes</taxon>
        <taxon>Pleuronectoidei</taxon>
        <taxon>Soleidae</taxon>
        <taxon>Solea</taxon>
    </lineage>
</organism>
<protein>
    <submittedName>
        <fullName evidence="1">Uncharacterized protein</fullName>
    </submittedName>
</protein>
<accession>A0AAV6PEF9</accession>
<dbReference type="EMBL" id="JAGKHQ010001074">
    <property type="protein sequence ID" value="KAG7461427.1"/>
    <property type="molecule type" value="Genomic_DNA"/>
</dbReference>
<dbReference type="AlphaFoldDB" id="A0AAV6PEF9"/>
<reference evidence="1 2" key="1">
    <citation type="journal article" date="2021" name="Sci. Rep.">
        <title>Chromosome anchoring in Senegalese sole (Solea senegalensis) reveals sex-associated markers and genome rearrangements in flatfish.</title>
        <authorList>
            <person name="Guerrero-Cozar I."/>
            <person name="Gomez-Garrido J."/>
            <person name="Berbel C."/>
            <person name="Martinez-Blanch J.F."/>
            <person name="Alioto T."/>
            <person name="Claros M.G."/>
            <person name="Gagnaire P.A."/>
            <person name="Manchado M."/>
        </authorList>
    </citation>
    <scope>NUCLEOTIDE SEQUENCE [LARGE SCALE GENOMIC DNA]</scope>
    <source>
        <strain evidence="1">Sse05_10M</strain>
    </source>
</reference>
<name>A0AAV6PEF9_SOLSE</name>
<comment type="caution">
    <text evidence="1">The sequence shown here is derived from an EMBL/GenBank/DDBJ whole genome shotgun (WGS) entry which is preliminary data.</text>
</comment>
<sequence>MVRVLEVLSDKVKQFSLERHFTSNQSSNFQLSRVNSTVGLIIQTTVLGLIQVRINEGLQPISVCTNGTSLKFWDTTDGPSLFSPLGVNISTRSEEVHHC</sequence>
<keyword evidence="2" id="KW-1185">Reference proteome</keyword>
<evidence type="ECO:0000313" key="2">
    <source>
        <dbReference type="Proteomes" id="UP000693946"/>
    </source>
</evidence>
<proteinExistence type="predicted"/>
<gene>
    <name evidence="1" type="ORF">JOB18_006396</name>
</gene>
<dbReference type="Proteomes" id="UP000693946">
    <property type="component" value="Unassembled WGS sequence"/>
</dbReference>